<comment type="caution">
    <text evidence="3">The sequence shown here is derived from an EMBL/GenBank/DDBJ whole genome shotgun (WGS) entry which is preliminary data.</text>
</comment>
<feature type="transmembrane region" description="Helical" evidence="1">
    <location>
        <begin position="182"/>
        <end position="204"/>
    </location>
</feature>
<feature type="transmembrane region" description="Helical" evidence="1">
    <location>
        <begin position="78"/>
        <end position="96"/>
    </location>
</feature>
<sequence length="448" mass="46642">MNILFLAIVVIAFLTAGWHQLQWQPGPTATAQAAASASPMEQLSAGMISSATGAIELAIGLVGIMALFLGLMKVAEEGGLLTIIAKLIRPLMVRLFPQVPANHPAMGAMILNMSATALGLGNAATPFGIRAMQALDALNARPGTATNAMALFLAINTSGVTLLPAKVIAIRAASGSMDPAGILPTTLFATIVSTVAAIAAALLFQRYFPVGQASAEELALERPWVKEFQQGSTTVLETADSAQNDQSAYPFWVSVLALSAMVLAIPATIVWGKAIAPWIVPGMMVGFLLFGWLRGVRIYESFIAGAKDGFDVALRIMPYLVAILVAVGMLRSSGALDVIVGALAVFTAPLGLPAEALPMALLRPLSGSGSYGVMSSILTDPAIGPDSYVGYLVSTIMGSSETTFYVLAVYFGAVQVRRIRHTLLAALIADVVAVMASVAICSYLFGQA</sequence>
<feature type="domain" description="Nucleoside transporter/FeoB GTPase Gate" evidence="2">
    <location>
        <begin position="313"/>
        <end position="414"/>
    </location>
</feature>
<protein>
    <submittedName>
        <fullName evidence="3">Spore maturation protein</fullName>
    </submittedName>
</protein>
<feature type="transmembrane region" description="Helical" evidence="1">
    <location>
        <begin position="316"/>
        <end position="346"/>
    </location>
</feature>
<evidence type="ECO:0000313" key="4">
    <source>
        <dbReference type="Proteomes" id="UP000308917"/>
    </source>
</evidence>
<keyword evidence="1" id="KW-0812">Transmembrane</keyword>
<accession>A0A4S8F3B0</accession>
<feature type="transmembrane region" description="Helical" evidence="1">
    <location>
        <begin position="275"/>
        <end position="295"/>
    </location>
</feature>
<keyword evidence="1" id="KW-0472">Membrane</keyword>
<evidence type="ECO:0000259" key="2">
    <source>
        <dbReference type="Pfam" id="PF07670"/>
    </source>
</evidence>
<feature type="domain" description="Nucleoside transporter/FeoB GTPase Gate" evidence="2">
    <location>
        <begin position="59"/>
        <end position="171"/>
    </location>
</feature>
<evidence type="ECO:0000256" key="1">
    <source>
        <dbReference type="SAM" id="Phobius"/>
    </source>
</evidence>
<dbReference type="AlphaFoldDB" id="A0A4S8F3B0"/>
<name>A0A4S8F3B0_9BURK</name>
<dbReference type="GO" id="GO:0005886">
    <property type="term" value="C:plasma membrane"/>
    <property type="evidence" value="ECO:0007669"/>
    <property type="project" value="TreeGrafter"/>
</dbReference>
<feature type="transmembrane region" description="Helical" evidence="1">
    <location>
        <begin position="150"/>
        <end position="170"/>
    </location>
</feature>
<evidence type="ECO:0000313" key="3">
    <source>
        <dbReference type="EMBL" id="THU00614.1"/>
    </source>
</evidence>
<dbReference type="InterPro" id="IPR052549">
    <property type="entry name" value="SpmB"/>
</dbReference>
<reference evidence="3 4" key="1">
    <citation type="journal article" date="2015" name="Antonie Van Leeuwenhoek">
        <title>Lampropedia puyangensis sp. nov., isolated from symptomatic bark of Populus ? euramericana canker and emended description of Lampropedia hyalina (Ehrenberg 1832) Lee et al. 2004.</title>
        <authorList>
            <person name="Li Y."/>
            <person name="Wang T."/>
            <person name="Piao C.G."/>
            <person name="Wang L.F."/>
            <person name="Tian G.Z."/>
            <person name="Zhu T.H."/>
            <person name="Guo M.W."/>
        </authorList>
    </citation>
    <scope>NUCLEOTIDE SEQUENCE [LARGE SCALE GENOMIC DNA]</scope>
    <source>
        <strain evidence="3 4">2-bin</strain>
    </source>
</reference>
<feature type="transmembrane region" description="Helical" evidence="1">
    <location>
        <begin position="249"/>
        <end position="269"/>
    </location>
</feature>
<proteinExistence type="predicted"/>
<dbReference type="RefSeq" id="WP_136573631.1">
    <property type="nucleotide sequence ID" value="NZ_STFG01000010.1"/>
</dbReference>
<dbReference type="InterPro" id="IPR011415">
    <property type="entry name" value="SpmA_SpmB"/>
</dbReference>
<dbReference type="PANTHER" id="PTHR35793">
    <property type="entry name" value="INNER MEMBRANE PROTEIN YJIG"/>
    <property type="match status" value="1"/>
</dbReference>
<feature type="transmembrane region" description="Helical" evidence="1">
    <location>
        <begin position="108"/>
        <end position="129"/>
    </location>
</feature>
<dbReference type="Proteomes" id="UP000308917">
    <property type="component" value="Unassembled WGS sequence"/>
</dbReference>
<dbReference type="PANTHER" id="PTHR35793:SF2">
    <property type="entry name" value="INNER MEMBRANE PROTEIN YJIG"/>
    <property type="match status" value="1"/>
</dbReference>
<keyword evidence="1" id="KW-1133">Transmembrane helix</keyword>
<dbReference type="EMBL" id="STFG01000010">
    <property type="protein sequence ID" value="THU00614.1"/>
    <property type="molecule type" value="Genomic_DNA"/>
</dbReference>
<feature type="transmembrane region" description="Helical" evidence="1">
    <location>
        <begin position="423"/>
        <end position="445"/>
    </location>
</feature>
<organism evidence="3 4">
    <name type="scientific">Lampropedia puyangensis</name>
    <dbReference type="NCBI Taxonomy" id="1330072"/>
    <lineage>
        <taxon>Bacteria</taxon>
        <taxon>Pseudomonadati</taxon>
        <taxon>Pseudomonadota</taxon>
        <taxon>Betaproteobacteria</taxon>
        <taxon>Burkholderiales</taxon>
        <taxon>Comamonadaceae</taxon>
        <taxon>Lampropedia</taxon>
    </lineage>
</organism>
<feature type="transmembrane region" description="Helical" evidence="1">
    <location>
        <begin position="43"/>
        <end position="71"/>
    </location>
</feature>
<dbReference type="InterPro" id="IPR011642">
    <property type="entry name" value="Gate_dom"/>
</dbReference>
<dbReference type="PIRSF" id="PIRSF036542">
    <property type="entry name" value="SpmA_SpmB"/>
    <property type="match status" value="1"/>
</dbReference>
<dbReference type="Pfam" id="PF07670">
    <property type="entry name" value="Gate"/>
    <property type="match status" value="2"/>
</dbReference>
<feature type="transmembrane region" description="Helical" evidence="1">
    <location>
        <begin position="388"/>
        <end position="411"/>
    </location>
</feature>
<gene>
    <name evidence="3" type="ORF">E9531_10030</name>
</gene>
<keyword evidence="4" id="KW-1185">Reference proteome</keyword>
<dbReference type="OrthoDB" id="9805623at2"/>